<gene>
    <name evidence="1" type="ORF">BB560_005384</name>
</gene>
<dbReference type="AlphaFoldDB" id="A0A2T9Z6M1"/>
<comment type="caution">
    <text evidence="1">The sequence shown here is derived from an EMBL/GenBank/DDBJ whole genome shotgun (WGS) entry which is preliminary data.</text>
</comment>
<dbReference type="Proteomes" id="UP000245609">
    <property type="component" value="Unassembled WGS sequence"/>
</dbReference>
<evidence type="ECO:0000313" key="2">
    <source>
        <dbReference type="Proteomes" id="UP000245609"/>
    </source>
</evidence>
<evidence type="ECO:0000313" key="1">
    <source>
        <dbReference type="EMBL" id="PVV00187.1"/>
    </source>
</evidence>
<name>A0A2T9Z6M1_9FUNG</name>
<accession>A0A2T9Z6M1</accession>
<reference evidence="1 2" key="1">
    <citation type="journal article" date="2018" name="MBio">
        <title>Comparative Genomics Reveals the Core Gene Toolbox for the Fungus-Insect Symbiosis.</title>
        <authorList>
            <person name="Wang Y."/>
            <person name="Stata M."/>
            <person name="Wang W."/>
            <person name="Stajich J.E."/>
            <person name="White M.M."/>
            <person name="Moncalvo J.M."/>
        </authorList>
    </citation>
    <scope>NUCLEOTIDE SEQUENCE [LARGE SCALE GENOMIC DNA]</scope>
    <source>
        <strain evidence="1 2">SC-DP-2</strain>
    </source>
</reference>
<organism evidence="1 2">
    <name type="scientific">Smittium megazygosporum</name>
    <dbReference type="NCBI Taxonomy" id="133381"/>
    <lineage>
        <taxon>Eukaryota</taxon>
        <taxon>Fungi</taxon>
        <taxon>Fungi incertae sedis</taxon>
        <taxon>Zoopagomycota</taxon>
        <taxon>Kickxellomycotina</taxon>
        <taxon>Harpellomycetes</taxon>
        <taxon>Harpellales</taxon>
        <taxon>Legeriomycetaceae</taxon>
        <taxon>Smittium</taxon>
    </lineage>
</organism>
<keyword evidence="2" id="KW-1185">Reference proteome</keyword>
<dbReference type="EMBL" id="MBFS01002170">
    <property type="protein sequence ID" value="PVV00187.1"/>
    <property type="molecule type" value="Genomic_DNA"/>
</dbReference>
<protein>
    <submittedName>
        <fullName evidence="1">Uncharacterized protein</fullName>
    </submittedName>
</protein>
<dbReference type="OrthoDB" id="10600263at2759"/>
<sequence>MSVKVPSSSYSIELTETGNCFANCALNLGPQAYTSYNVSDFSSSALENVLACLDIEQYKSIVLCSSNPDFEVCNSTNSNPSPNSFAYLNSTTSASKSHSTSIIRSNNLNFKVCALMHNTTPPIPLASLFLFS</sequence>
<proteinExistence type="predicted"/>